<name>A0A1G6TFP3_NIADE</name>
<dbReference type="STRING" id="1285928.SAMN04487894_107180"/>
<gene>
    <name evidence="2" type="ORF">SAMN04487894_107180</name>
</gene>
<dbReference type="Proteomes" id="UP000198757">
    <property type="component" value="Unassembled WGS sequence"/>
</dbReference>
<keyword evidence="1" id="KW-0472">Membrane</keyword>
<reference evidence="3" key="1">
    <citation type="submission" date="2016-10" db="EMBL/GenBank/DDBJ databases">
        <authorList>
            <person name="Varghese N."/>
            <person name="Submissions S."/>
        </authorList>
    </citation>
    <scope>NUCLEOTIDE SEQUENCE [LARGE SCALE GENOMIC DNA]</scope>
    <source>
        <strain evidence="3">DSM 25811 / CCM 8410 / LMG 26954 / E90</strain>
    </source>
</reference>
<protein>
    <submittedName>
        <fullName evidence="2">Uncharacterized protein</fullName>
    </submittedName>
</protein>
<dbReference type="RefSeq" id="WP_143019778.1">
    <property type="nucleotide sequence ID" value="NZ_FMZO01000007.1"/>
</dbReference>
<dbReference type="AlphaFoldDB" id="A0A1G6TFP3"/>
<proteinExistence type="predicted"/>
<keyword evidence="1" id="KW-1133">Transmembrane helix</keyword>
<organism evidence="2 3">
    <name type="scientific">Niabella drilacis (strain DSM 25811 / CCM 8410 / CCUG 62505 / LMG 26954 / E90)</name>
    <dbReference type="NCBI Taxonomy" id="1285928"/>
    <lineage>
        <taxon>Bacteria</taxon>
        <taxon>Pseudomonadati</taxon>
        <taxon>Bacteroidota</taxon>
        <taxon>Chitinophagia</taxon>
        <taxon>Chitinophagales</taxon>
        <taxon>Chitinophagaceae</taxon>
        <taxon>Niabella</taxon>
    </lineage>
</organism>
<evidence type="ECO:0000313" key="3">
    <source>
        <dbReference type="Proteomes" id="UP000198757"/>
    </source>
</evidence>
<sequence length="228" mass="26175">MFFLVQRYEVSQFSAGHLQNPQTPEQRMTLSFVRTRMRMAICTVHSRKAAGDFWDVTTNNKVPRRLWTPEMKAFYQSRYNEVPKPPFVFKLTVLGWILSLLVAAFFGFIIYNSAKPPFPKPVQAVAMAKAPAVGAIYFGHYEKYKEKGTPIGSEIGYGWFIIKKVTDDDFYLAKSTGMSKSFKAKEQLESTRFETETLPPLKLSEQTGYNIRFKSTDGLTEVYITDKK</sequence>
<dbReference type="EMBL" id="FMZO01000007">
    <property type="protein sequence ID" value="SDD27145.1"/>
    <property type="molecule type" value="Genomic_DNA"/>
</dbReference>
<keyword evidence="1" id="KW-0812">Transmembrane</keyword>
<evidence type="ECO:0000313" key="2">
    <source>
        <dbReference type="EMBL" id="SDD27145.1"/>
    </source>
</evidence>
<evidence type="ECO:0000256" key="1">
    <source>
        <dbReference type="SAM" id="Phobius"/>
    </source>
</evidence>
<feature type="transmembrane region" description="Helical" evidence="1">
    <location>
        <begin position="87"/>
        <end position="111"/>
    </location>
</feature>
<accession>A0A1G6TFP3</accession>
<keyword evidence="3" id="KW-1185">Reference proteome</keyword>
<dbReference type="OrthoDB" id="1377971at2"/>